<dbReference type="PRINTS" id="PR00753">
    <property type="entry name" value="ACCSYNTHASE"/>
</dbReference>
<comment type="cofactor">
    <cofactor evidence="1 8">
        <name>pyridoxal 5'-phosphate</name>
        <dbReference type="ChEBI" id="CHEBI:597326"/>
    </cofactor>
</comment>
<sequence length="404" mass="43249">MTALPSAPAQTEGARLSLIAQGLTGSSVVESRRRADRLAEQGVRILDLGAGEPDFSAPPVVVEAAMQALRDGNGQYVDPRGLVALRERIADMETTRHGHPVTPDQVVVTTGSFGALSIACRAILDPGDEVLIPEPFWGPYRNLVQMSGGVAVPVPAEAIDGRFSFPGEALAERITARTRAIVINSPNNPTGRVLSPAELRAVADLALAHDLWIVADEVYGELVFGDAVHRSVATLGPEVARRTIIVNSLSKTFAMTGWRLGYSIARPDVATVLARMNHYSVRCPTSFVQQAAVTAFDSGWQAVEEMRQSYLGRGQLVARRLARLPGVRFAPPEGTFYAFPRIPEAWGDGTIFAARLLDEAGVLASAGRSYGASAAQHLRFSFATSTAVLDEAFDRIERLVGVAP</sequence>
<dbReference type="Pfam" id="PF00155">
    <property type="entry name" value="Aminotran_1_2"/>
    <property type="match status" value="1"/>
</dbReference>
<comment type="subunit">
    <text evidence="3">Homodimer.</text>
</comment>
<comment type="catalytic activity">
    <reaction evidence="7">
        <text>L-aspartate + 2-oxoglutarate = oxaloacetate + L-glutamate</text>
        <dbReference type="Rhea" id="RHEA:21824"/>
        <dbReference type="ChEBI" id="CHEBI:16452"/>
        <dbReference type="ChEBI" id="CHEBI:16810"/>
        <dbReference type="ChEBI" id="CHEBI:29985"/>
        <dbReference type="ChEBI" id="CHEBI:29991"/>
        <dbReference type="EC" id="2.6.1.1"/>
    </reaction>
</comment>
<evidence type="ECO:0000259" key="9">
    <source>
        <dbReference type="Pfam" id="PF00155"/>
    </source>
</evidence>
<dbReference type="GO" id="GO:0004069">
    <property type="term" value="F:L-aspartate:2-oxoglutarate aminotransferase activity"/>
    <property type="evidence" value="ECO:0007669"/>
    <property type="project" value="UniProtKB-EC"/>
</dbReference>
<evidence type="ECO:0000256" key="5">
    <source>
        <dbReference type="ARBA" id="ARBA00022679"/>
    </source>
</evidence>
<dbReference type="PANTHER" id="PTHR46383:SF1">
    <property type="entry name" value="ASPARTATE AMINOTRANSFERASE"/>
    <property type="match status" value="1"/>
</dbReference>
<name>A0A3N1KTL1_9PROT</name>
<dbReference type="Proteomes" id="UP000278222">
    <property type="component" value="Unassembled WGS sequence"/>
</dbReference>
<evidence type="ECO:0000256" key="1">
    <source>
        <dbReference type="ARBA" id="ARBA00001933"/>
    </source>
</evidence>
<dbReference type="EMBL" id="RJKX01000018">
    <property type="protein sequence ID" value="ROP81446.1"/>
    <property type="molecule type" value="Genomic_DNA"/>
</dbReference>
<dbReference type="OrthoDB" id="9763453at2"/>
<dbReference type="InterPro" id="IPR015424">
    <property type="entry name" value="PyrdxlP-dep_Trfase"/>
</dbReference>
<evidence type="ECO:0000256" key="8">
    <source>
        <dbReference type="RuleBase" id="RU000481"/>
    </source>
</evidence>
<dbReference type="InterPro" id="IPR004838">
    <property type="entry name" value="NHTrfase_class1_PyrdxlP-BS"/>
</dbReference>
<keyword evidence="4 8" id="KW-0032">Aminotransferase</keyword>
<evidence type="ECO:0000256" key="3">
    <source>
        <dbReference type="ARBA" id="ARBA00011738"/>
    </source>
</evidence>
<evidence type="ECO:0000256" key="6">
    <source>
        <dbReference type="ARBA" id="ARBA00022898"/>
    </source>
</evidence>
<accession>A0A3N1KTL1</accession>
<dbReference type="RefSeq" id="WP_123695323.1">
    <property type="nucleotide sequence ID" value="NZ_AP019700.1"/>
</dbReference>
<proteinExistence type="inferred from homology"/>
<reference evidence="10 11" key="1">
    <citation type="submission" date="2018-11" db="EMBL/GenBank/DDBJ databases">
        <title>Genomic Encyclopedia of Type Strains, Phase IV (KMG-IV): sequencing the most valuable type-strain genomes for metagenomic binning, comparative biology and taxonomic classification.</title>
        <authorList>
            <person name="Goeker M."/>
        </authorList>
    </citation>
    <scope>NUCLEOTIDE SEQUENCE [LARGE SCALE GENOMIC DNA]</scope>
    <source>
        <strain evidence="10 11">DSM 5900</strain>
    </source>
</reference>
<dbReference type="Gene3D" id="3.40.640.10">
    <property type="entry name" value="Type I PLP-dependent aspartate aminotransferase-like (Major domain)"/>
    <property type="match status" value="1"/>
</dbReference>
<dbReference type="InterPro" id="IPR050596">
    <property type="entry name" value="AspAT/PAT-like"/>
</dbReference>
<dbReference type="AlphaFoldDB" id="A0A3N1KTL1"/>
<dbReference type="PROSITE" id="PS00105">
    <property type="entry name" value="AA_TRANSFER_CLASS_1"/>
    <property type="match status" value="1"/>
</dbReference>
<dbReference type="GO" id="GO:0006520">
    <property type="term" value="P:amino acid metabolic process"/>
    <property type="evidence" value="ECO:0007669"/>
    <property type="project" value="InterPro"/>
</dbReference>
<feature type="domain" description="Aminotransferase class I/classII large" evidence="9">
    <location>
        <begin position="45"/>
        <end position="396"/>
    </location>
</feature>
<dbReference type="GO" id="GO:0030170">
    <property type="term" value="F:pyridoxal phosphate binding"/>
    <property type="evidence" value="ECO:0007669"/>
    <property type="project" value="InterPro"/>
</dbReference>
<comment type="similarity">
    <text evidence="2 8">Belongs to the class-I pyridoxal-phosphate-dependent aminotransferase family.</text>
</comment>
<evidence type="ECO:0000256" key="7">
    <source>
        <dbReference type="ARBA" id="ARBA00049185"/>
    </source>
</evidence>
<gene>
    <name evidence="10" type="ORF">EDC65_5304</name>
</gene>
<keyword evidence="6" id="KW-0663">Pyridoxal phosphate</keyword>
<evidence type="ECO:0000313" key="11">
    <source>
        <dbReference type="Proteomes" id="UP000278222"/>
    </source>
</evidence>
<protein>
    <recommendedName>
        <fullName evidence="8">Aminotransferase</fullName>
        <ecNumber evidence="8">2.6.1.-</ecNumber>
    </recommendedName>
</protein>
<evidence type="ECO:0000313" key="10">
    <source>
        <dbReference type="EMBL" id="ROP81446.1"/>
    </source>
</evidence>
<dbReference type="PANTHER" id="PTHR46383">
    <property type="entry name" value="ASPARTATE AMINOTRANSFERASE"/>
    <property type="match status" value="1"/>
</dbReference>
<comment type="caution">
    <text evidence="10">The sequence shown here is derived from an EMBL/GenBank/DDBJ whole genome shotgun (WGS) entry which is preliminary data.</text>
</comment>
<dbReference type="InterPro" id="IPR015421">
    <property type="entry name" value="PyrdxlP-dep_Trfase_major"/>
</dbReference>
<keyword evidence="5 8" id="KW-0808">Transferase</keyword>
<dbReference type="EC" id="2.6.1.-" evidence="8"/>
<dbReference type="InterPro" id="IPR004839">
    <property type="entry name" value="Aminotransferase_I/II_large"/>
</dbReference>
<keyword evidence="11" id="KW-1185">Reference proteome</keyword>
<dbReference type="FunFam" id="3.40.640.10:FF:000033">
    <property type="entry name" value="Aspartate aminotransferase"/>
    <property type="match status" value="1"/>
</dbReference>
<evidence type="ECO:0000256" key="4">
    <source>
        <dbReference type="ARBA" id="ARBA00022576"/>
    </source>
</evidence>
<dbReference type="SUPFAM" id="SSF53383">
    <property type="entry name" value="PLP-dependent transferases"/>
    <property type="match status" value="1"/>
</dbReference>
<dbReference type="CDD" id="cd00609">
    <property type="entry name" value="AAT_like"/>
    <property type="match status" value="1"/>
</dbReference>
<evidence type="ECO:0000256" key="2">
    <source>
        <dbReference type="ARBA" id="ARBA00007441"/>
    </source>
</evidence>
<organism evidence="10 11">
    <name type="scientific">Stella humosa</name>
    <dbReference type="NCBI Taxonomy" id="94"/>
    <lineage>
        <taxon>Bacteria</taxon>
        <taxon>Pseudomonadati</taxon>
        <taxon>Pseudomonadota</taxon>
        <taxon>Alphaproteobacteria</taxon>
        <taxon>Rhodospirillales</taxon>
        <taxon>Stellaceae</taxon>
        <taxon>Stella</taxon>
    </lineage>
</organism>